<gene>
    <name evidence="1" type="ordered locus">Ctu_03540</name>
</gene>
<evidence type="ECO:0000313" key="2">
    <source>
        <dbReference type="Proteomes" id="UP000002069"/>
    </source>
</evidence>
<dbReference type="AlphaFoldDB" id="C9XTI9"/>
<accession>C9XTI9</accession>
<organism evidence="1 2">
    <name type="scientific">Cronobacter turicensis (strain DSM 18703 / CCUG 55852 / LMG 23827 / z3032)</name>
    <dbReference type="NCBI Taxonomy" id="693216"/>
    <lineage>
        <taxon>Bacteria</taxon>
        <taxon>Pseudomonadati</taxon>
        <taxon>Pseudomonadota</taxon>
        <taxon>Gammaproteobacteria</taxon>
        <taxon>Enterobacterales</taxon>
        <taxon>Enterobacteriaceae</taxon>
        <taxon>Cronobacter</taxon>
    </lineage>
</organism>
<sequence>MPFPPRISAFFYDVCSVIHLFLRFRLIHSLNTAQIVNFTQLIDLLKF</sequence>
<evidence type="ECO:0000313" key="1">
    <source>
        <dbReference type="EMBL" id="CBA27291.1"/>
    </source>
</evidence>
<name>C9XTI9_CROTZ</name>
<dbReference type="Proteomes" id="UP000002069">
    <property type="component" value="Chromosome"/>
</dbReference>
<keyword evidence="2" id="KW-1185">Reference proteome</keyword>
<protein>
    <submittedName>
        <fullName evidence="1">Uncharacterized protein</fullName>
    </submittedName>
</protein>
<reference evidence="2" key="2">
    <citation type="journal article" date="2011" name="J. Bacteriol.">
        <title>Complete genome sequence of Cronobacter turicensis LMG 23827, a food-borne pathogen causing deaths in neonates.</title>
        <authorList>
            <person name="Stephan R."/>
            <person name="Lehner A."/>
            <person name="Tischler P."/>
            <person name="Rattei T."/>
        </authorList>
    </citation>
    <scope>NUCLEOTIDE SEQUENCE [LARGE SCALE GENOMIC DNA]</scope>
    <source>
        <strain evidence="2">DSM 18703 / CCUG 55852 / LMG 23827 / z3032</strain>
    </source>
</reference>
<dbReference type="KEGG" id="ctu:CTU_03540"/>
<dbReference type="HOGENOM" id="CLU_3173175_0_0_6"/>
<dbReference type="EMBL" id="FN543093">
    <property type="protein sequence ID" value="CBA27291.1"/>
    <property type="molecule type" value="Genomic_DNA"/>
</dbReference>
<reference evidence="1 2" key="1">
    <citation type="journal article" date="2010" name="J. Bacteriol.">
        <title>Complete Genome Sequence of Cronobacter turicensis LMG 23827, a foodborne pathogen causing deaths in neonates.</title>
        <authorList>
            <person name="Stephan R."/>
            <person name="Lehner A."/>
            <person name="Tischler P."/>
            <person name="Rattei T."/>
        </authorList>
    </citation>
    <scope>NUCLEOTIDE SEQUENCE [LARGE SCALE GENOMIC DNA]</scope>
    <source>
        <strain evidence="2">DSM 18703 / CCUG 55852 / LMG 23827 / z3032</strain>
    </source>
</reference>
<proteinExistence type="predicted"/>